<reference evidence="3 5" key="2">
    <citation type="submission" date="2018-06" db="EMBL/GenBank/DDBJ databases">
        <authorList>
            <consortium name="Pathogen Informatics"/>
            <person name="Doyle S."/>
        </authorList>
    </citation>
    <scope>NUCLEOTIDE SEQUENCE [LARGE SCALE GENOMIC DNA]</scope>
    <source>
        <strain evidence="3 5">NCTC13560</strain>
    </source>
</reference>
<evidence type="ECO:0000313" key="3">
    <source>
        <dbReference type="EMBL" id="SUX43715.1"/>
    </source>
</evidence>
<dbReference type="EMBL" id="UFVS01000001">
    <property type="protein sequence ID" value="SUX43715.1"/>
    <property type="molecule type" value="Genomic_DNA"/>
</dbReference>
<dbReference type="RefSeq" id="WP_076563094.1">
    <property type="nucleotide sequence ID" value="NZ_CP033929.1"/>
</dbReference>
<reference evidence="2 4" key="1">
    <citation type="submission" date="2017-01" db="EMBL/GenBank/DDBJ databases">
        <authorList>
            <person name="Varghese N."/>
            <person name="Submissions S."/>
        </authorList>
    </citation>
    <scope>NUCLEOTIDE SEQUENCE [LARGE SCALE GENOMIC DNA]</scope>
    <source>
        <strain evidence="2 4">ATCC 27950</strain>
    </source>
</reference>
<keyword evidence="4" id="KW-1185">Reference proteome</keyword>
<protein>
    <submittedName>
        <fullName evidence="3">Uncharacterized protein</fullName>
    </submittedName>
</protein>
<dbReference type="KEGG" id="cil:EG358_07810"/>
<feature type="signal peptide" evidence="1">
    <location>
        <begin position="1"/>
        <end position="18"/>
    </location>
</feature>
<gene>
    <name evidence="3" type="ORF">NCTC13560_02173</name>
    <name evidence="2" type="ORF">SAMN05421682_1237</name>
</gene>
<keyword evidence="1" id="KW-0732">Signal</keyword>
<proteinExistence type="predicted"/>
<feature type="chain" id="PRO_5016780794" evidence="1">
    <location>
        <begin position="19"/>
        <end position="84"/>
    </location>
</feature>
<evidence type="ECO:0000313" key="4">
    <source>
        <dbReference type="Proteomes" id="UP000185725"/>
    </source>
</evidence>
<evidence type="ECO:0000313" key="2">
    <source>
        <dbReference type="EMBL" id="SIR39549.1"/>
    </source>
</evidence>
<dbReference type="Proteomes" id="UP000255231">
    <property type="component" value="Unassembled WGS sequence"/>
</dbReference>
<dbReference type="EMBL" id="FTMF01000023">
    <property type="protein sequence ID" value="SIR39549.1"/>
    <property type="molecule type" value="Genomic_DNA"/>
</dbReference>
<dbReference type="AlphaFoldDB" id="A0A381FAZ4"/>
<name>A0A381FAZ4_9FLAO</name>
<sequence length="84" mass="9407">MKKIILLAAFGVAGLVSAKTSEIVEKVEIVNTDNSTKETVIDNCYTVTYVLSCGERILDSYCDSYDDIECDLMVIWDAWDNELC</sequence>
<accession>A0A381FAZ4</accession>
<dbReference type="OrthoDB" id="1270436at2"/>
<evidence type="ECO:0000256" key="1">
    <source>
        <dbReference type="SAM" id="SignalP"/>
    </source>
</evidence>
<organism evidence="3 5">
    <name type="scientific">Chryseobacterium indoltheticum</name>
    <dbReference type="NCBI Taxonomy" id="254"/>
    <lineage>
        <taxon>Bacteria</taxon>
        <taxon>Pseudomonadati</taxon>
        <taxon>Bacteroidota</taxon>
        <taxon>Flavobacteriia</taxon>
        <taxon>Flavobacteriales</taxon>
        <taxon>Weeksellaceae</taxon>
        <taxon>Chryseobacterium group</taxon>
        <taxon>Chryseobacterium</taxon>
    </lineage>
</organism>
<dbReference type="Proteomes" id="UP000185725">
    <property type="component" value="Unassembled WGS sequence"/>
</dbReference>
<dbReference type="GeneID" id="303673602"/>
<evidence type="ECO:0000313" key="5">
    <source>
        <dbReference type="Proteomes" id="UP000255231"/>
    </source>
</evidence>